<sequence length="248" mass="26412">MRIQPGWRVALMVLLLYNAIVFGTWAAFGADYRYLSSAENALTQLLLPMGLGTLLVTLAVTWLGWWRPATTETLARPAARWPLWALSAAMLALSAANLAAVPWAALAPAHVLMLITACALVGFNEELVTRGVVLTCLRGAGVGEAGVWFWSCLLFGAMHVPNALFGMPLAAGVLQGTLAFVMGGALYALRRTSGALWLPMALHGLWDFSSLCLKASGGASAYAVYCQFATYLLAIAAVPALLRRRTSA</sequence>
<protein>
    <recommendedName>
        <fullName evidence="2">CAAX prenyl protease 2/Lysostaphin resistance protein A-like domain-containing protein</fullName>
    </recommendedName>
</protein>
<feature type="transmembrane region" description="Helical" evidence="1">
    <location>
        <begin position="105"/>
        <end position="123"/>
    </location>
</feature>
<dbReference type="STRING" id="551987.SAMN05192549_10495"/>
<dbReference type="GO" id="GO:0004175">
    <property type="term" value="F:endopeptidase activity"/>
    <property type="evidence" value="ECO:0007669"/>
    <property type="project" value="UniProtKB-ARBA"/>
</dbReference>
<dbReference type="AlphaFoldDB" id="A0A1M7NQG2"/>
<feature type="transmembrane region" description="Helical" evidence="1">
    <location>
        <begin position="135"/>
        <end position="157"/>
    </location>
</feature>
<feature type="transmembrane region" description="Helical" evidence="1">
    <location>
        <begin position="222"/>
        <end position="242"/>
    </location>
</feature>
<evidence type="ECO:0000259" key="2">
    <source>
        <dbReference type="Pfam" id="PF02517"/>
    </source>
</evidence>
<keyword evidence="1" id="KW-0812">Transmembrane</keyword>
<dbReference type="Pfam" id="PF02517">
    <property type="entry name" value="Rce1-like"/>
    <property type="match status" value="1"/>
</dbReference>
<feature type="transmembrane region" description="Helical" evidence="1">
    <location>
        <begin position="45"/>
        <end position="66"/>
    </location>
</feature>
<feature type="transmembrane region" description="Helical" evidence="1">
    <location>
        <begin position="78"/>
        <end position="99"/>
    </location>
</feature>
<name>A0A1M7NQG2_9BURK</name>
<evidence type="ECO:0000313" key="3">
    <source>
        <dbReference type="EMBL" id="SHN05837.1"/>
    </source>
</evidence>
<accession>A0A1M7NQG2</accession>
<evidence type="ECO:0000313" key="4">
    <source>
        <dbReference type="Proteomes" id="UP000184339"/>
    </source>
</evidence>
<feature type="transmembrane region" description="Helical" evidence="1">
    <location>
        <begin position="169"/>
        <end position="189"/>
    </location>
</feature>
<feature type="transmembrane region" description="Helical" evidence="1">
    <location>
        <begin position="196"/>
        <end position="216"/>
    </location>
</feature>
<dbReference type="RefSeq" id="WP_072783865.1">
    <property type="nucleotide sequence ID" value="NZ_FRCX01000004.1"/>
</dbReference>
<proteinExistence type="predicted"/>
<reference evidence="4" key="1">
    <citation type="submission" date="2016-11" db="EMBL/GenBank/DDBJ databases">
        <authorList>
            <person name="Varghese N."/>
            <person name="Submissions S."/>
        </authorList>
    </citation>
    <scope>NUCLEOTIDE SEQUENCE [LARGE SCALE GENOMIC DNA]</scope>
    <source>
        <strain evidence="4">Sac-22</strain>
    </source>
</reference>
<gene>
    <name evidence="3" type="ORF">SAMN05192549_10495</name>
</gene>
<keyword evidence="1" id="KW-1133">Transmembrane helix</keyword>
<dbReference type="GO" id="GO:0080120">
    <property type="term" value="P:CAAX-box protein maturation"/>
    <property type="evidence" value="ECO:0007669"/>
    <property type="project" value="UniProtKB-ARBA"/>
</dbReference>
<dbReference type="Proteomes" id="UP000184339">
    <property type="component" value="Unassembled WGS sequence"/>
</dbReference>
<feature type="domain" description="CAAX prenyl protease 2/Lysostaphin resistance protein A-like" evidence="2">
    <location>
        <begin position="110"/>
        <end position="208"/>
    </location>
</feature>
<evidence type="ECO:0000256" key="1">
    <source>
        <dbReference type="SAM" id="Phobius"/>
    </source>
</evidence>
<dbReference type="InterPro" id="IPR003675">
    <property type="entry name" value="Rce1/LyrA-like_dom"/>
</dbReference>
<keyword evidence="4" id="KW-1185">Reference proteome</keyword>
<dbReference type="OrthoDB" id="2222521at2"/>
<keyword evidence="1" id="KW-0472">Membrane</keyword>
<organism evidence="3 4">
    <name type="scientific">Duganella sacchari</name>
    <dbReference type="NCBI Taxonomy" id="551987"/>
    <lineage>
        <taxon>Bacteria</taxon>
        <taxon>Pseudomonadati</taxon>
        <taxon>Pseudomonadota</taxon>
        <taxon>Betaproteobacteria</taxon>
        <taxon>Burkholderiales</taxon>
        <taxon>Oxalobacteraceae</taxon>
        <taxon>Telluria group</taxon>
        <taxon>Duganella</taxon>
    </lineage>
</organism>
<dbReference type="EMBL" id="FRCX01000004">
    <property type="protein sequence ID" value="SHN05837.1"/>
    <property type="molecule type" value="Genomic_DNA"/>
</dbReference>